<dbReference type="PIRSF" id="PIRSF035875">
    <property type="entry name" value="RNase_BN"/>
    <property type="match status" value="1"/>
</dbReference>
<keyword evidence="2" id="KW-1003">Cell membrane</keyword>
<dbReference type="Proteomes" id="UP000027178">
    <property type="component" value="Unassembled WGS sequence"/>
</dbReference>
<dbReference type="HOGENOM" id="CLU_045539_3_1_11"/>
<keyword evidence="9" id="KW-1185">Reference proteome</keyword>
<evidence type="ECO:0000256" key="3">
    <source>
        <dbReference type="ARBA" id="ARBA00022692"/>
    </source>
</evidence>
<feature type="transmembrane region" description="Helical" evidence="7">
    <location>
        <begin position="50"/>
        <end position="71"/>
    </location>
</feature>
<accession>A0A066YID5</accession>
<dbReference type="InterPro" id="IPR017039">
    <property type="entry name" value="Virul_fac_BrkB"/>
</dbReference>
<name>A0A066YID5_9ACTN</name>
<organism evidence="8 9">
    <name type="scientific">Kitasatospora cheerisanensis KCTC 2395</name>
    <dbReference type="NCBI Taxonomy" id="1348663"/>
    <lineage>
        <taxon>Bacteria</taxon>
        <taxon>Bacillati</taxon>
        <taxon>Actinomycetota</taxon>
        <taxon>Actinomycetes</taxon>
        <taxon>Kitasatosporales</taxon>
        <taxon>Streptomycetaceae</taxon>
        <taxon>Kitasatospora</taxon>
    </lineage>
</organism>
<dbReference type="EMBL" id="JNBY01000149">
    <property type="protein sequence ID" value="KDN81228.1"/>
    <property type="molecule type" value="Genomic_DNA"/>
</dbReference>
<feature type="transmembrane region" description="Helical" evidence="7">
    <location>
        <begin position="270"/>
        <end position="292"/>
    </location>
</feature>
<evidence type="ECO:0000256" key="7">
    <source>
        <dbReference type="SAM" id="Phobius"/>
    </source>
</evidence>
<comment type="caution">
    <text evidence="8">The sequence shown here is derived from an EMBL/GenBank/DDBJ whole genome shotgun (WGS) entry which is preliminary data.</text>
</comment>
<evidence type="ECO:0000256" key="2">
    <source>
        <dbReference type="ARBA" id="ARBA00022475"/>
    </source>
</evidence>
<comment type="subcellular location">
    <subcellularLocation>
        <location evidence="1">Cell membrane</location>
        <topology evidence="1">Multi-pass membrane protein</topology>
    </subcellularLocation>
</comment>
<dbReference type="PANTHER" id="PTHR30213">
    <property type="entry name" value="INNER MEMBRANE PROTEIN YHJD"/>
    <property type="match status" value="1"/>
</dbReference>
<gene>
    <name evidence="8" type="ORF">KCH_70390</name>
</gene>
<dbReference type="Pfam" id="PF03631">
    <property type="entry name" value="Virul_fac_BrkB"/>
    <property type="match status" value="1"/>
</dbReference>
<dbReference type="OrthoDB" id="3769784at2"/>
<evidence type="ECO:0000313" key="9">
    <source>
        <dbReference type="Proteomes" id="UP000027178"/>
    </source>
</evidence>
<protein>
    <submittedName>
        <fullName evidence="8">Ribonuclease BN</fullName>
    </submittedName>
</protein>
<evidence type="ECO:0000256" key="5">
    <source>
        <dbReference type="ARBA" id="ARBA00023136"/>
    </source>
</evidence>
<dbReference type="PANTHER" id="PTHR30213:SF0">
    <property type="entry name" value="UPF0761 MEMBRANE PROTEIN YIHY"/>
    <property type="match status" value="1"/>
</dbReference>
<dbReference type="NCBIfam" id="TIGR00765">
    <property type="entry name" value="yihY_not_rbn"/>
    <property type="match status" value="1"/>
</dbReference>
<feature type="transmembrane region" description="Helical" evidence="7">
    <location>
        <begin position="200"/>
        <end position="218"/>
    </location>
</feature>
<evidence type="ECO:0000256" key="6">
    <source>
        <dbReference type="SAM" id="MobiDB-lite"/>
    </source>
</evidence>
<evidence type="ECO:0000256" key="1">
    <source>
        <dbReference type="ARBA" id="ARBA00004651"/>
    </source>
</evidence>
<feature type="transmembrane region" description="Helical" evidence="7">
    <location>
        <begin position="113"/>
        <end position="133"/>
    </location>
</feature>
<evidence type="ECO:0000313" key="8">
    <source>
        <dbReference type="EMBL" id="KDN81228.1"/>
    </source>
</evidence>
<dbReference type="AlphaFoldDB" id="A0A066YID5"/>
<reference evidence="8 9" key="1">
    <citation type="submission" date="2014-05" db="EMBL/GenBank/DDBJ databases">
        <title>Draft Genome Sequence of Kitasatospora cheerisanensis KCTC 2395.</title>
        <authorList>
            <person name="Nam D.H."/>
        </authorList>
    </citation>
    <scope>NUCLEOTIDE SEQUENCE [LARGE SCALE GENOMIC DNA]</scope>
    <source>
        <strain evidence="8 9">KCTC 2395</strain>
    </source>
</reference>
<keyword evidence="5 7" id="KW-0472">Membrane</keyword>
<dbReference type="eggNOG" id="COG1295">
    <property type="taxonomic scope" value="Bacteria"/>
</dbReference>
<keyword evidence="3 7" id="KW-0812">Transmembrane</keyword>
<keyword evidence="4 7" id="KW-1133">Transmembrane helix</keyword>
<dbReference type="RefSeq" id="WP_035869315.1">
    <property type="nucleotide sequence ID" value="NZ_KK853997.1"/>
</dbReference>
<feature type="transmembrane region" description="Helical" evidence="7">
    <location>
        <begin position="230"/>
        <end position="250"/>
    </location>
</feature>
<sequence length="330" mass="35147">MGTASRVRGGREHLSADEAVLTLRERARWSLVRDAFLRFRYADGFSHARALAFQAVLALIPFAIAVVGLAASLHGGPVGQLVAGSVERLAPPSSAALVQEVLERSRQRSGGTLALWFGAVFSLVNLVAAMAQIERGANRIYGIERDRPFPRKYGRGVLMAAAAGLPLGTGFLVLVAGPQIAAAGQEVFRLGPGTVLAWSWLRWPVGVLLSLVSASVVFRRAPRRRQPGYSWLAFGAGVYLVLWVAATWLLGLYLRLSGSFDAVYGPLSAVFSLLVWAYLTAIALFVGLSFAAQLEADRTGRPGPVLPDPLVGPDPGAAATPAHDRGRTSQ</sequence>
<evidence type="ECO:0000256" key="4">
    <source>
        <dbReference type="ARBA" id="ARBA00022989"/>
    </source>
</evidence>
<dbReference type="PATRIC" id="fig|1348663.4.peg.6812"/>
<proteinExistence type="predicted"/>
<dbReference type="GO" id="GO:0005886">
    <property type="term" value="C:plasma membrane"/>
    <property type="evidence" value="ECO:0007669"/>
    <property type="project" value="UniProtKB-SubCell"/>
</dbReference>
<feature type="region of interest" description="Disordered" evidence="6">
    <location>
        <begin position="301"/>
        <end position="330"/>
    </location>
</feature>
<feature type="transmembrane region" description="Helical" evidence="7">
    <location>
        <begin position="153"/>
        <end position="180"/>
    </location>
</feature>